<dbReference type="AlphaFoldDB" id="A0A4Y2DGS6"/>
<feature type="region of interest" description="Disordered" evidence="1">
    <location>
        <begin position="48"/>
        <end position="112"/>
    </location>
</feature>
<protein>
    <submittedName>
        <fullName evidence="2">Uncharacterized protein</fullName>
    </submittedName>
</protein>
<feature type="compositionally biased region" description="Low complexity" evidence="1">
    <location>
        <begin position="102"/>
        <end position="112"/>
    </location>
</feature>
<evidence type="ECO:0000313" key="2">
    <source>
        <dbReference type="EMBL" id="GBM15226.1"/>
    </source>
</evidence>
<accession>A0A4Y2DGS6</accession>
<organism evidence="2 3">
    <name type="scientific">Araneus ventricosus</name>
    <name type="common">Orbweaver spider</name>
    <name type="synonym">Epeira ventricosa</name>
    <dbReference type="NCBI Taxonomy" id="182803"/>
    <lineage>
        <taxon>Eukaryota</taxon>
        <taxon>Metazoa</taxon>
        <taxon>Ecdysozoa</taxon>
        <taxon>Arthropoda</taxon>
        <taxon>Chelicerata</taxon>
        <taxon>Arachnida</taxon>
        <taxon>Araneae</taxon>
        <taxon>Araneomorphae</taxon>
        <taxon>Entelegynae</taxon>
        <taxon>Araneoidea</taxon>
        <taxon>Araneidae</taxon>
        <taxon>Araneus</taxon>
    </lineage>
</organism>
<keyword evidence="3" id="KW-1185">Reference proteome</keyword>
<dbReference type="EMBL" id="BGPR01089423">
    <property type="protein sequence ID" value="GBM15226.1"/>
    <property type="molecule type" value="Genomic_DNA"/>
</dbReference>
<gene>
    <name evidence="2" type="ORF">AVEN_171139_1</name>
</gene>
<comment type="caution">
    <text evidence="2">The sequence shown here is derived from an EMBL/GenBank/DDBJ whole genome shotgun (WGS) entry which is preliminary data.</text>
</comment>
<dbReference type="Proteomes" id="UP000499080">
    <property type="component" value="Unassembled WGS sequence"/>
</dbReference>
<evidence type="ECO:0000313" key="3">
    <source>
        <dbReference type="Proteomes" id="UP000499080"/>
    </source>
</evidence>
<proteinExistence type="predicted"/>
<feature type="compositionally biased region" description="Gly residues" evidence="1">
    <location>
        <begin position="48"/>
        <end position="101"/>
    </location>
</feature>
<sequence>MDMILLFVRRTSLISFPCCRRQESLKISVKYKYQNIFFLPGPGGAGPYGPGGAGPGGVGPYGPGGVGPGGVGPGGAGRYGPGGVGPGGAGVGPGGAPGAPGSGTRRPGAQEE</sequence>
<name>A0A4Y2DGS6_ARAVE</name>
<reference evidence="2 3" key="1">
    <citation type="journal article" date="2019" name="Sci. Rep.">
        <title>Orb-weaving spider Araneus ventricosus genome elucidates the spidroin gene catalogue.</title>
        <authorList>
            <person name="Kono N."/>
            <person name="Nakamura H."/>
            <person name="Ohtoshi R."/>
            <person name="Moran D.A.P."/>
            <person name="Shinohara A."/>
            <person name="Yoshida Y."/>
            <person name="Fujiwara M."/>
            <person name="Mori M."/>
            <person name="Tomita M."/>
            <person name="Arakawa K."/>
        </authorList>
    </citation>
    <scope>NUCLEOTIDE SEQUENCE [LARGE SCALE GENOMIC DNA]</scope>
</reference>
<evidence type="ECO:0000256" key="1">
    <source>
        <dbReference type="SAM" id="MobiDB-lite"/>
    </source>
</evidence>